<gene>
    <name evidence="2" type="ORF">AWM70_12620</name>
</gene>
<keyword evidence="3" id="KW-1185">Reference proteome</keyword>
<evidence type="ECO:0000256" key="1">
    <source>
        <dbReference type="SAM" id="Phobius"/>
    </source>
</evidence>
<evidence type="ECO:0000313" key="2">
    <source>
        <dbReference type="EMBL" id="ANS75347.1"/>
    </source>
</evidence>
<reference evidence="2 3" key="1">
    <citation type="submission" date="2016-01" db="EMBL/GenBank/DDBJ databases">
        <title>Complete Genome Sequence of Paenibacillus yonginensis DCY84, a novel Plant Growth-Promoting Bacteria with Elicitation of Induced Systemic Resistance.</title>
        <authorList>
            <person name="Kim Y.J."/>
            <person name="Yang D.C."/>
            <person name="Sukweenadhi J."/>
        </authorList>
    </citation>
    <scope>NUCLEOTIDE SEQUENCE [LARGE SCALE GENOMIC DNA]</scope>
    <source>
        <strain evidence="2 3">DCY84</strain>
    </source>
</reference>
<keyword evidence="1" id="KW-1133">Transmembrane helix</keyword>
<proteinExistence type="predicted"/>
<dbReference type="EMBL" id="CP014167">
    <property type="protein sequence ID" value="ANS75347.1"/>
    <property type="molecule type" value="Genomic_DNA"/>
</dbReference>
<dbReference type="OrthoDB" id="2625312at2"/>
<dbReference type="AlphaFoldDB" id="A0A1B1N1M8"/>
<protein>
    <submittedName>
        <fullName evidence="2">Uncharacterized protein</fullName>
    </submittedName>
</protein>
<organism evidence="2 3">
    <name type="scientific">Paenibacillus yonginensis</name>
    <dbReference type="NCBI Taxonomy" id="1462996"/>
    <lineage>
        <taxon>Bacteria</taxon>
        <taxon>Bacillati</taxon>
        <taxon>Bacillota</taxon>
        <taxon>Bacilli</taxon>
        <taxon>Bacillales</taxon>
        <taxon>Paenibacillaceae</taxon>
        <taxon>Paenibacillus</taxon>
    </lineage>
</organism>
<dbReference type="KEGG" id="pyg:AWM70_12620"/>
<dbReference type="STRING" id="1462996.AWM70_12620"/>
<accession>A0A1B1N1M8</accession>
<dbReference type="Proteomes" id="UP000092573">
    <property type="component" value="Chromosome"/>
</dbReference>
<evidence type="ECO:0000313" key="3">
    <source>
        <dbReference type="Proteomes" id="UP000092573"/>
    </source>
</evidence>
<keyword evidence="1" id="KW-0472">Membrane</keyword>
<dbReference type="RefSeq" id="WP_068696910.1">
    <property type="nucleotide sequence ID" value="NZ_CP014167.1"/>
</dbReference>
<sequence>MNDTVEKSIIWVVEVFLFITACMFAISGINSQEAAVKVVKHSSEQDERRLYTDLKETGEETYTGAEVIESIYHIKQLDANIEIGRYYFFKSDDLDNIDVSGIDPQQNYKVNYIRDESGKLLTIVFS</sequence>
<feature type="transmembrane region" description="Helical" evidence="1">
    <location>
        <begin position="9"/>
        <end position="29"/>
    </location>
</feature>
<name>A0A1B1N1M8_9BACL</name>
<keyword evidence="1" id="KW-0812">Transmembrane</keyword>